<dbReference type="AlphaFoldDB" id="A0A2W7QK66"/>
<evidence type="ECO:0000256" key="5">
    <source>
        <dbReference type="ARBA" id="ARBA00023136"/>
    </source>
</evidence>
<dbReference type="Pfam" id="PF13440">
    <property type="entry name" value="Polysacc_synt_3"/>
    <property type="match status" value="1"/>
</dbReference>
<accession>A0A2W7QK66</accession>
<evidence type="ECO:0000313" key="7">
    <source>
        <dbReference type="EMBL" id="PZX47696.1"/>
    </source>
</evidence>
<dbReference type="PANTHER" id="PTHR30250">
    <property type="entry name" value="PST FAMILY PREDICTED COLANIC ACID TRANSPORTER"/>
    <property type="match status" value="1"/>
</dbReference>
<keyword evidence="5 6" id="KW-0472">Membrane</keyword>
<feature type="transmembrane region" description="Helical" evidence="6">
    <location>
        <begin position="118"/>
        <end position="137"/>
    </location>
</feature>
<feature type="transmembrane region" description="Helical" evidence="6">
    <location>
        <begin position="52"/>
        <end position="72"/>
    </location>
</feature>
<keyword evidence="4 6" id="KW-1133">Transmembrane helix</keyword>
<keyword evidence="8" id="KW-1185">Reference proteome</keyword>
<keyword evidence="3 6" id="KW-0812">Transmembrane</keyword>
<dbReference type="GO" id="GO:0005886">
    <property type="term" value="C:plasma membrane"/>
    <property type="evidence" value="ECO:0007669"/>
    <property type="project" value="UniProtKB-SubCell"/>
</dbReference>
<evidence type="ECO:0000256" key="1">
    <source>
        <dbReference type="ARBA" id="ARBA00004651"/>
    </source>
</evidence>
<comment type="subcellular location">
    <subcellularLocation>
        <location evidence="1">Cell membrane</location>
        <topology evidence="1">Multi-pass membrane protein</topology>
    </subcellularLocation>
</comment>
<feature type="transmembrane region" description="Helical" evidence="6">
    <location>
        <begin position="12"/>
        <end position="32"/>
    </location>
</feature>
<feature type="transmembrane region" description="Helical" evidence="6">
    <location>
        <begin position="326"/>
        <end position="349"/>
    </location>
</feature>
<dbReference type="InterPro" id="IPR050833">
    <property type="entry name" value="Poly_Biosynth_Transport"/>
</dbReference>
<feature type="transmembrane region" description="Helical" evidence="6">
    <location>
        <begin position="361"/>
        <end position="383"/>
    </location>
</feature>
<sequence length="474" mass="53484">MFSKLKALLGESAIYGIANILTRFITIFLVPIYTKIFSPSDYGDMSLINMSFSLISLMVILGLDSASAFYFYENKGEERKIPIANWFWIQIIFSLLVGIVLCLLAPQFSTLLLGNASYSYAIIIAFSNLFFFSFRVILIKWFRYQRKPIPTVIVTLTASLLTIFLNYYFVVVLRAGINGVFYANLIVSIIFSFVAVWFMWKWISPKLLDLSVMKKMLVFGLPLLPASFSSWINNSSASFFINYLTGSKDEVGLFQIGYNLAGGMLLFTGAFQMAYLPFAYSIKNEKDASETYNLVFLAYTFIGCFCALFIALFSHEILVVLTNEKFYQASFVASVLAFSFFFLGYNSFGLMGLSLAKKTKLFSLSMMIASGINVVFLLISIPLFSKEGAAVALVFSNLLAAIILFYFSQKKHYIRYDFGNALIIIITGISLFSIYLSGVIEGNVGIRLLLLLAFILISLKVLYPYYKFRKTSHD</sequence>
<protein>
    <submittedName>
        <fullName evidence="7">Na+-driven multidrug efflux pump</fullName>
    </submittedName>
</protein>
<dbReference type="RefSeq" id="WP_111322557.1">
    <property type="nucleotide sequence ID" value="NZ_QKZT01000023.1"/>
</dbReference>
<name>A0A2W7QK66_9BACT</name>
<comment type="caution">
    <text evidence="7">The sequence shown here is derived from an EMBL/GenBank/DDBJ whole genome shotgun (WGS) entry which is preliminary data.</text>
</comment>
<keyword evidence="2" id="KW-1003">Cell membrane</keyword>
<feature type="transmembrane region" description="Helical" evidence="6">
    <location>
        <begin position="149"/>
        <end position="169"/>
    </location>
</feature>
<evidence type="ECO:0000256" key="4">
    <source>
        <dbReference type="ARBA" id="ARBA00022989"/>
    </source>
</evidence>
<feature type="transmembrane region" description="Helical" evidence="6">
    <location>
        <begin position="181"/>
        <end position="200"/>
    </location>
</feature>
<feature type="transmembrane region" description="Helical" evidence="6">
    <location>
        <begin position="212"/>
        <end position="232"/>
    </location>
</feature>
<reference evidence="7 8" key="1">
    <citation type="submission" date="2018-06" db="EMBL/GenBank/DDBJ databases">
        <title>Genomic Encyclopedia of Archaeal and Bacterial Type Strains, Phase II (KMG-II): from individual species to whole genera.</title>
        <authorList>
            <person name="Goeker M."/>
        </authorList>
    </citation>
    <scope>NUCLEOTIDE SEQUENCE [LARGE SCALE GENOMIC DNA]</scope>
    <source>
        <strain evidence="7 8">DSM 19830</strain>
    </source>
</reference>
<gene>
    <name evidence="7" type="ORF">LV85_03886</name>
</gene>
<feature type="transmembrane region" description="Helical" evidence="6">
    <location>
        <begin position="84"/>
        <end position="106"/>
    </location>
</feature>
<evidence type="ECO:0000256" key="3">
    <source>
        <dbReference type="ARBA" id="ARBA00022692"/>
    </source>
</evidence>
<feature type="transmembrane region" description="Helical" evidence="6">
    <location>
        <begin position="292"/>
        <end position="314"/>
    </location>
</feature>
<feature type="transmembrane region" description="Helical" evidence="6">
    <location>
        <begin position="252"/>
        <end position="280"/>
    </location>
</feature>
<evidence type="ECO:0000313" key="8">
    <source>
        <dbReference type="Proteomes" id="UP000248882"/>
    </source>
</evidence>
<organism evidence="7 8">
    <name type="scientific">Algoriphagus chordae</name>
    <dbReference type="NCBI Taxonomy" id="237019"/>
    <lineage>
        <taxon>Bacteria</taxon>
        <taxon>Pseudomonadati</taxon>
        <taxon>Bacteroidota</taxon>
        <taxon>Cytophagia</taxon>
        <taxon>Cytophagales</taxon>
        <taxon>Cyclobacteriaceae</taxon>
        <taxon>Algoriphagus</taxon>
    </lineage>
</organism>
<feature type="transmembrane region" description="Helical" evidence="6">
    <location>
        <begin position="419"/>
        <end position="438"/>
    </location>
</feature>
<dbReference type="PANTHER" id="PTHR30250:SF11">
    <property type="entry name" value="O-ANTIGEN TRANSPORTER-RELATED"/>
    <property type="match status" value="1"/>
</dbReference>
<proteinExistence type="predicted"/>
<feature type="transmembrane region" description="Helical" evidence="6">
    <location>
        <begin position="444"/>
        <end position="463"/>
    </location>
</feature>
<dbReference type="OrthoDB" id="1495589at2"/>
<feature type="transmembrane region" description="Helical" evidence="6">
    <location>
        <begin position="389"/>
        <end position="407"/>
    </location>
</feature>
<evidence type="ECO:0000256" key="6">
    <source>
        <dbReference type="SAM" id="Phobius"/>
    </source>
</evidence>
<evidence type="ECO:0000256" key="2">
    <source>
        <dbReference type="ARBA" id="ARBA00022475"/>
    </source>
</evidence>
<dbReference type="EMBL" id="QKZT01000023">
    <property type="protein sequence ID" value="PZX47696.1"/>
    <property type="molecule type" value="Genomic_DNA"/>
</dbReference>
<dbReference type="Proteomes" id="UP000248882">
    <property type="component" value="Unassembled WGS sequence"/>
</dbReference>